<evidence type="ECO:0000256" key="3">
    <source>
        <dbReference type="ARBA" id="ARBA00023163"/>
    </source>
</evidence>
<dbReference type="SMART" id="SM00342">
    <property type="entry name" value="HTH_ARAC"/>
    <property type="match status" value="1"/>
</dbReference>
<dbReference type="PROSITE" id="PS00041">
    <property type="entry name" value="HTH_ARAC_FAMILY_1"/>
    <property type="match status" value="1"/>
</dbReference>
<dbReference type="InterPro" id="IPR009057">
    <property type="entry name" value="Homeodomain-like_sf"/>
</dbReference>
<dbReference type="EMBL" id="ANOH01000120">
    <property type="protein sequence ID" value="EMI56868.1"/>
    <property type="molecule type" value="Genomic_DNA"/>
</dbReference>
<dbReference type="Pfam" id="PF12833">
    <property type="entry name" value="HTH_18"/>
    <property type="match status" value="1"/>
</dbReference>
<evidence type="ECO:0000256" key="1">
    <source>
        <dbReference type="ARBA" id="ARBA00023015"/>
    </source>
</evidence>
<dbReference type="GO" id="GO:0003700">
    <property type="term" value="F:DNA-binding transcription factor activity"/>
    <property type="evidence" value="ECO:0007669"/>
    <property type="project" value="InterPro"/>
</dbReference>
<organism evidence="5 6">
    <name type="scientific">Rhodopirellula sallentina SM41</name>
    <dbReference type="NCBI Taxonomy" id="1263870"/>
    <lineage>
        <taxon>Bacteria</taxon>
        <taxon>Pseudomonadati</taxon>
        <taxon>Planctomycetota</taxon>
        <taxon>Planctomycetia</taxon>
        <taxon>Pirellulales</taxon>
        <taxon>Pirellulaceae</taxon>
        <taxon>Rhodopirellula</taxon>
    </lineage>
</organism>
<dbReference type="PATRIC" id="fig|1263870.3.peg.1837"/>
<dbReference type="Gene3D" id="2.60.120.10">
    <property type="entry name" value="Jelly Rolls"/>
    <property type="match status" value="1"/>
</dbReference>
<name>M5ULG8_9BACT</name>
<evidence type="ECO:0000259" key="4">
    <source>
        <dbReference type="PROSITE" id="PS01124"/>
    </source>
</evidence>
<dbReference type="PANTHER" id="PTHR43280">
    <property type="entry name" value="ARAC-FAMILY TRANSCRIPTIONAL REGULATOR"/>
    <property type="match status" value="1"/>
</dbReference>
<sequence length="287" mass="33822">MALPEASHMRMIYEKITADEQASFRCLEWIDKDFDCPHHFHPEVEITHIVASRGERLVGDRFDNYEPGDLAMFGPLLPHRYKNWKCKKSHSRVVQFRLDALGQGFFELPECRAIRQLIHDSSRGLCFSDAVRKDGCRMMTRLFKTPVGPQRISRLVELMDILSSDTEREQMASHDFMATENLEPDKRLERILSYIDAHWKETIPLAEIAKVARLHPQSLSRYFRRRLGRTFQEYVIELRLSRAARDLLESKRTVSEIAFHCGFNNLANFNRLFLARYQMSPRQYRSR</sequence>
<protein>
    <submittedName>
        <fullName evidence="5">Transcriptional regulator, AraC family protein</fullName>
    </submittedName>
</protein>
<dbReference type="SUPFAM" id="SSF51182">
    <property type="entry name" value="RmlC-like cupins"/>
    <property type="match status" value="1"/>
</dbReference>
<evidence type="ECO:0000313" key="5">
    <source>
        <dbReference type="EMBL" id="EMI56868.1"/>
    </source>
</evidence>
<gene>
    <name evidence="5" type="ORF">RSSM_01714</name>
</gene>
<dbReference type="InterPro" id="IPR018060">
    <property type="entry name" value="HTH_AraC"/>
</dbReference>
<keyword evidence="3" id="KW-0804">Transcription</keyword>
<evidence type="ECO:0000313" key="6">
    <source>
        <dbReference type="Proteomes" id="UP000011885"/>
    </source>
</evidence>
<keyword evidence="6" id="KW-1185">Reference proteome</keyword>
<proteinExistence type="predicted"/>
<reference evidence="5 6" key="1">
    <citation type="journal article" date="2013" name="Mar. Genomics">
        <title>Expression of sulfatases in Rhodopirellula baltica and the diversity of sulfatases in the genus Rhodopirellula.</title>
        <authorList>
            <person name="Wegner C.E."/>
            <person name="Richter-Heitmann T."/>
            <person name="Klindworth A."/>
            <person name="Klockow C."/>
            <person name="Richter M."/>
            <person name="Achstetter T."/>
            <person name="Glockner F.O."/>
            <person name="Harder J."/>
        </authorList>
    </citation>
    <scope>NUCLEOTIDE SEQUENCE [LARGE SCALE GENOMIC DNA]</scope>
    <source>
        <strain evidence="5 6">SM41</strain>
    </source>
</reference>
<dbReference type="InterPro" id="IPR011051">
    <property type="entry name" value="RmlC_Cupin_sf"/>
</dbReference>
<comment type="caution">
    <text evidence="5">The sequence shown here is derived from an EMBL/GenBank/DDBJ whole genome shotgun (WGS) entry which is preliminary data.</text>
</comment>
<dbReference type="InterPro" id="IPR018062">
    <property type="entry name" value="HTH_AraC-typ_CS"/>
</dbReference>
<evidence type="ECO:0000256" key="2">
    <source>
        <dbReference type="ARBA" id="ARBA00023125"/>
    </source>
</evidence>
<feature type="domain" description="HTH araC/xylS-type" evidence="4">
    <location>
        <begin position="189"/>
        <end position="287"/>
    </location>
</feature>
<dbReference type="InterPro" id="IPR014710">
    <property type="entry name" value="RmlC-like_jellyroll"/>
</dbReference>
<dbReference type="AlphaFoldDB" id="M5ULG8"/>
<dbReference type="PROSITE" id="PS01124">
    <property type="entry name" value="HTH_ARAC_FAMILY_2"/>
    <property type="match status" value="1"/>
</dbReference>
<accession>M5ULG8</accession>
<keyword evidence="1" id="KW-0805">Transcription regulation</keyword>
<dbReference type="Gene3D" id="1.10.10.60">
    <property type="entry name" value="Homeodomain-like"/>
    <property type="match status" value="2"/>
</dbReference>
<dbReference type="GO" id="GO:0043565">
    <property type="term" value="F:sequence-specific DNA binding"/>
    <property type="evidence" value="ECO:0007669"/>
    <property type="project" value="InterPro"/>
</dbReference>
<dbReference type="PANTHER" id="PTHR43280:SF27">
    <property type="entry name" value="TRANSCRIPTIONAL REGULATOR MTLR"/>
    <property type="match status" value="1"/>
</dbReference>
<keyword evidence="2" id="KW-0238">DNA-binding</keyword>
<dbReference type="Proteomes" id="UP000011885">
    <property type="component" value="Unassembled WGS sequence"/>
</dbReference>
<dbReference type="SUPFAM" id="SSF46689">
    <property type="entry name" value="Homeodomain-like"/>
    <property type="match status" value="2"/>
</dbReference>